<evidence type="ECO:0000313" key="2">
    <source>
        <dbReference type="Proteomes" id="UP001148662"/>
    </source>
</evidence>
<organism evidence="1 2">
    <name type="scientific">Phlebia brevispora</name>
    <dbReference type="NCBI Taxonomy" id="194682"/>
    <lineage>
        <taxon>Eukaryota</taxon>
        <taxon>Fungi</taxon>
        <taxon>Dikarya</taxon>
        <taxon>Basidiomycota</taxon>
        <taxon>Agaricomycotina</taxon>
        <taxon>Agaricomycetes</taxon>
        <taxon>Polyporales</taxon>
        <taxon>Meruliaceae</taxon>
        <taxon>Phlebia</taxon>
    </lineage>
</organism>
<dbReference type="EMBL" id="JANHOG010000207">
    <property type="protein sequence ID" value="KAJ3556830.1"/>
    <property type="molecule type" value="Genomic_DNA"/>
</dbReference>
<comment type="caution">
    <text evidence="1">The sequence shown here is derived from an EMBL/GenBank/DDBJ whole genome shotgun (WGS) entry which is preliminary data.</text>
</comment>
<dbReference type="Proteomes" id="UP001148662">
    <property type="component" value="Unassembled WGS sequence"/>
</dbReference>
<proteinExistence type="predicted"/>
<gene>
    <name evidence="1" type="ORF">NM688_g1807</name>
</gene>
<protein>
    <submittedName>
        <fullName evidence="1">Uncharacterized protein</fullName>
    </submittedName>
</protein>
<keyword evidence="2" id="KW-1185">Reference proteome</keyword>
<accession>A0ACC1TB35</accession>
<name>A0ACC1TB35_9APHY</name>
<reference evidence="1" key="1">
    <citation type="submission" date="2022-07" db="EMBL/GenBank/DDBJ databases">
        <title>Genome Sequence of Phlebia brevispora.</title>
        <authorList>
            <person name="Buettner E."/>
        </authorList>
    </citation>
    <scope>NUCLEOTIDE SEQUENCE</scope>
    <source>
        <strain evidence="1">MPL23</strain>
    </source>
</reference>
<sequence>MGDMAEVVDIAQFMRDAAQNVTSLELDISSCRSILIDLEPEIMQDGIDWFRDLKLAEDVPILSFRLSMCSDPLSIFWPMIISATSALPVTVRDIDVVATDIMPNGFNDLVRLSTWQQFADSLRHLKNLQSLKLTFAGMDDFRLADHARASFFEKVNAALRQREELFSNSNSKLAAALPCERGSRAGVDQHYVELPASDKPMWPNTLPLITEEQMYIRHTPRLGSQRRALHDDLRRLRPVLVRTADARHLCIPANPCGAAEAPSWASRTACTREYPSVPALKAYPKFHEWAQKYGEIFYLRLGPQNVIVLNTAEAADELLTNRSKDYSGRASPHVASELMSAGQRMVFMSYDKEWRVARRNIQTAIGPTASAFKHLRRLLDFESITVLNDLLHYEEIDRSRYESLRANSSIIVPEDHWFAIFRRYTTSNVMTMTYGKRAHQIRNNPWLHKIYDVVTEFVRVSQPGNYIADAFPIIRKLPDFLAPWRKEGKWLHEWEMELWGGLLAEQQAMHKSGVHRDCFVSSYLRQRSEAGLEESPGRGITDGGWMKDELLAYTAATILEAGSDTTATALQAFVLFMLRTPRVLKKAKEEIDTVIGPDRLPTSDDEARLPYLVACIKETLRRHPVIVMDEGIPHQAEKDDEYKGYFIPKGSTVISNIWAIHMDPEKYPDPTSFYPERYYKPGEPTPWGTGPGTGRDHYAFGFGRRFCQGPHIAELSMFVLCARVLWAFDFASPPGCPLPDINDELNTWSDGFISAAKVFPVVWKPRSKAKEDFIRRKYEEIQGEWTMEGFAEDCR</sequence>
<evidence type="ECO:0000313" key="1">
    <source>
        <dbReference type="EMBL" id="KAJ3556830.1"/>
    </source>
</evidence>